<name>A0A812EX74_ACAPH</name>
<evidence type="ECO:0000313" key="1">
    <source>
        <dbReference type="EMBL" id="CAE1329906.1"/>
    </source>
</evidence>
<dbReference type="SUPFAM" id="SSF52047">
    <property type="entry name" value="RNI-like"/>
    <property type="match status" value="1"/>
</dbReference>
<comment type="caution">
    <text evidence="1">The sequence shown here is derived from an EMBL/GenBank/DDBJ whole genome shotgun (WGS) entry which is preliminary data.</text>
</comment>
<dbReference type="Proteomes" id="UP000597762">
    <property type="component" value="Unassembled WGS sequence"/>
</dbReference>
<protein>
    <recommendedName>
        <fullName evidence="3">F-box/LRR-repeat protein</fullName>
    </recommendedName>
</protein>
<dbReference type="PANTHER" id="PTHR34145">
    <property type="entry name" value="OS02G0105600 PROTEIN"/>
    <property type="match status" value="1"/>
</dbReference>
<evidence type="ECO:0008006" key="3">
    <source>
        <dbReference type="Google" id="ProtNLM"/>
    </source>
</evidence>
<dbReference type="EMBL" id="CAHIKZ030005563">
    <property type="protein sequence ID" value="CAE1329906.1"/>
    <property type="molecule type" value="Genomic_DNA"/>
</dbReference>
<accession>A0A812EX74</accession>
<dbReference type="InterPro" id="IPR053772">
    <property type="entry name" value="At1g61320/At1g61330-like"/>
</dbReference>
<dbReference type="OrthoDB" id="10257471at2759"/>
<evidence type="ECO:0000313" key="2">
    <source>
        <dbReference type="Proteomes" id="UP000597762"/>
    </source>
</evidence>
<organism evidence="1 2">
    <name type="scientific">Acanthosepion pharaonis</name>
    <name type="common">Pharaoh cuttlefish</name>
    <name type="synonym">Sepia pharaonis</name>
    <dbReference type="NCBI Taxonomy" id="158019"/>
    <lineage>
        <taxon>Eukaryota</taxon>
        <taxon>Metazoa</taxon>
        <taxon>Spiralia</taxon>
        <taxon>Lophotrochozoa</taxon>
        <taxon>Mollusca</taxon>
        <taxon>Cephalopoda</taxon>
        <taxon>Coleoidea</taxon>
        <taxon>Decapodiformes</taxon>
        <taxon>Sepiida</taxon>
        <taxon>Sepiina</taxon>
        <taxon>Sepiidae</taxon>
        <taxon>Acanthosepion</taxon>
    </lineage>
</organism>
<reference evidence="1" key="1">
    <citation type="submission" date="2021-01" db="EMBL/GenBank/DDBJ databases">
        <authorList>
            <person name="Li R."/>
            <person name="Bekaert M."/>
        </authorList>
    </citation>
    <scope>NUCLEOTIDE SEQUENCE</scope>
    <source>
        <strain evidence="1">Farmed</strain>
    </source>
</reference>
<proteinExistence type="predicted"/>
<dbReference type="InterPro" id="IPR032675">
    <property type="entry name" value="LRR_dom_sf"/>
</dbReference>
<dbReference type="AlphaFoldDB" id="A0A812EX74"/>
<keyword evidence="2" id="KW-1185">Reference proteome</keyword>
<sequence length="317" mass="37209">MAFVCRKWKSVLERTGSLWRVVHVNPKRLSYWHFSLLCSIFRLYGHHIQKLIWREQSPVYESVFSLISRLRNLRYLRLPILWTLSVVESLAPLSDLERIQINGGFSLTDKDFQRIARNFPRLKEISLNACWQLTTHGVLQLLEKLPYLQSVKFKINSGLLLNDIRSEYAMSEGLNIIQAVAESRFAELVTVLCIHYVPIEMDELWDLVKKFSRLKKLCISNCENLHGIRLVSCSLQKLYLYNLWNVVFISVESSTLRLVEVDHGLESIEHIEFFTPKLKRVAINGSDAVRTLNIRNLSYWKIAKRHLKLFFPSKELY</sequence>
<dbReference type="PANTHER" id="PTHR34145:SF48">
    <property type="entry name" value="OS01G0553400 PROTEIN"/>
    <property type="match status" value="1"/>
</dbReference>
<dbReference type="Gene3D" id="3.80.10.10">
    <property type="entry name" value="Ribonuclease Inhibitor"/>
    <property type="match status" value="1"/>
</dbReference>
<gene>
    <name evidence="1" type="ORF">SPHA_79268</name>
</gene>